<feature type="region of interest" description="Disordered" evidence="1">
    <location>
        <begin position="410"/>
        <end position="442"/>
    </location>
</feature>
<feature type="region of interest" description="Disordered" evidence="1">
    <location>
        <begin position="342"/>
        <end position="367"/>
    </location>
</feature>
<gene>
    <name evidence="2" type="ORF">Cgig2_019167</name>
</gene>
<accession>A0A9Q1JGE6</accession>
<feature type="compositionally biased region" description="Basic and acidic residues" evidence="1">
    <location>
        <begin position="426"/>
        <end position="442"/>
    </location>
</feature>
<dbReference type="OrthoDB" id="723791at2759"/>
<dbReference type="EMBL" id="JAKOGI010002854">
    <property type="protein sequence ID" value="KAJ8421204.1"/>
    <property type="molecule type" value="Genomic_DNA"/>
</dbReference>
<evidence type="ECO:0000313" key="3">
    <source>
        <dbReference type="Proteomes" id="UP001153076"/>
    </source>
</evidence>
<dbReference type="Proteomes" id="UP001153076">
    <property type="component" value="Unassembled WGS sequence"/>
</dbReference>
<keyword evidence="3" id="KW-1185">Reference proteome</keyword>
<protein>
    <submittedName>
        <fullName evidence="2">Uncharacterized protein</fullName>
    </submittedName>
</protein>
<sequence length="442" mass="49427">MGENYQQVAKRGSITADIGQYKAFTIADFVEDVAYSWMQLIFAAGGTKKYVIVDDETVRGMELHSRKAMKVKTASKPELEEECRKRRKTYDCEEDVVSNDGDRDELRCLVEGDMLEDSFGTEYELRNEEDDVSESELSMESKCGGFEGSTERNGVDEGMCTIGEGEEPSGGQYRSKGRRVTSATEDKCKVEARRHSSQIQSRVAVVEESDVVLRLRCTIKKLMVLNARATVTGVLFPRTPYGTVWEMLHHVEDIEGMSEYNWAEVVWRVVVETIEDTQKKLCAGPLTKVQLNDLCLLIQGWLSVDERLRHARDVYLLEKKAHKSARKEMQMLRDQVAHIEGKLKTSSNGRGRELGSSADIEAADESKWGSTVEHLHDVRYAREGTADVGGLVNEAGEKCDNEVGGVDACDEVQRQGNDVVNGDNGDGDRELEASSIRGEENE</sequence>
<evidence type="ECO:0000256" key="1">
    <source>
        <dbReference type="SAM" id="MobiDB-lite"/>
    </source>
</evidence>
<feature type="region of interest" description="Disordered" evidence="1">
    <location>
        <begin position="126"/>
        <end position="156"/>
    </location>
</feature>
<reference evidence="2" key="1">
    <citation type="submission" date="2022-04" db="EMBL/GenBank/DDBJ databases">
        <title>Carnegiea gigantea Genome sequencing and assembly v2.</title>
        <authorList>
            <person name="Copetti D."/>
            <person name="Sanderson M.J."/>
            <person name="Burquez A."/>
            <person name="Wojciechowski M.F."/>
        </authorList>
    </citation>
    <scope>NUCLEOTIDE SEQUENCE</scope>
    <source>
        <strain evidence="2">SGP5-SGP5p</strain>
        <tissue evidence="2">Aerial part</tissue>
    </source>
</reference>
<organism evidence="2 3">
    <name type="scientific">Carnegiea gigantea</name>
    <dbReference type="NCBI Taxonomy" id="171969"/>
    <lineage>
        <taxon>Eukaryota</taxon>
        <taxon>Viridiplantae</taxon>
        <taxon>Streptophyta</taxon>
        <taxon>Embryophyta</taxon>
        <taxon>Tracheophyta</taxon>
        <taxon>Spermatophyta</taxon>
        <taxon>Magnoliopsida</taxon>
        <taxon>eudicotyledons</taxon>
        <taxon>Gunneridae</taxon>
        <taxon>Pentapetalae</taxon>
        <taxon>Caryophyllales</taxon>
        <taxon>Cactineae</taxon>
        <taxon>Cactaceae</taxon>
        <taxon>Cactoideae</taxon>
        <taxon>Echinocereeae</taxon>
        <taxon>Carnegiea</taxon>
    </lineage>
</organism>
<comment type="caution">
    <text evidence="2">The sequence shown here is derived from an EMBL/GenBank/DDBJ whole genome shotgun (WGS) entry which is preliminary data.</text>
</comment>
<evidence type="ECO:0000313" key="2">
    <source>
        <dbReference type="EMBL" id="KAJ8421204.1"/>
    </source>
</evidence>
<name>A0A9Q1JGE6_9CARY</name>
<dbReference type="AlphaFoldDB" id="A0A9Q1JGE6"/>
<proteinExistence type="predicted"/>